<dbReference type="InterPro" id="IPR001895">
    <property type="entry name" value="RASGEF_cat_dom"/>
</dbReference>
<accession>A0AA88KHJ6</accession>
<feature type="domain" description="Ras-GEF" evidence="13">
    <location>
        <begin position="716"/>
        <end position="964"/>
    </location>
</feature>
<evidence type="ECO:0000256" key="6">
    <source>
        <dbReference type="ARBA" id="ARBA00022777"/>
    </source>
</evidence>
<dbReference type="PROSITE" id="PS00108">
    <property type="entry name" value="PROTEIN_KINASE_ST"/>
    <property type="match status" value="1"/>
</dbReference>
<dbReference type="SUPFAM" id="SSF56112">
    <property type="entry name" value="Protein kinase-like (PK-like)"/>
    <property type="match status" value="1"/>
</dbReference>
<keyword evidence="3" id="KW-0723">Serine/threonine-protein kinase</keyword>
<dbReference type="SMART" id="SM00220">
    <property type="entry name" value="S_TKc"/>
    <property type="match status" value="1"/>
</dbReference>
<dbReference type="SUPFAM" id="SSF48366">
    <property type="entry name" value="Ras GEF"/>
    <property type="match status" value="1"/>
</dbReference>
<evidence type="ECO:0000256" key="7">
    <source>
        <dbReference type="ARBA" id="ARBA00022840"/>
    </source>
</evidence>
<comment type="similarity">
    <text evidence="1">Belongs to the protein kinase superfamily. NEK Ser/Thr protein kinase family. NIMA subfamily.</text>
</comment>
<keyword evidence="10" id="KW-0344">Guanine-nucleotide releasing factor</keyword>
<keyword evidence="5 11" id="KW-0547">Nucleotide-binding</keyword>
<dbReference type="InterPro" id="IPR011009">
    <property type="entry name" value="Kinase-like_dom_sf"/>
</dbReference>
<keyword evidence="16" id="KW-1185">Reference proteome</keyword>
<dbReference type="GO" id="GO:0007264">
    <property type="term" value="P:small GTPase-mediated signal transduction"/>
    <property type="evidence" value="ECO:0007669"/>
    <property type="project" value="InterPro"/>
</dbReference>
<evidence type="ECO:0000256" key="8">
    <source>
        <dbReference type="ARBA" id="ARBA00047899"/>
    </source>
</evidence>
<dbReference type="InterPro" id="IPR000719">
    <property type="entry name" value="Prot_kinase_dom"/>
</dbReference>
<dbReference type="PROSITE" id="PS00107">
    <property type="entry name" value="PROTEIN_KINASE_ATP"/>
    <property type="match status" value="1"/>
</dbReference>
<dbReference type="GO" id="GO:0004674">
    <property type="term" value="F:protein serine/threonine kinase activity"/>
    <property type="evidence" value="ECO:0007669"/>
    <property type="project" value="UniProtKB-KW"/>
</dbReference>
<evidence type="ECO:0000256" key="11">
    <source>
        <dbReference type="PROSITE-ProRule" id="PRU10141"/>
    </source>
</evidence>
<keyword evidence="4" id="KW-0808">Transferase</keyword>
<dbReference type="EC" id="2.7.11.1" evidence="2"/>
<name>A0AA88KHJ6_NAELO</name>
<dbReference type="RefSeq" id="XP_044545513.1">
    <property type="nucleotide sequence ID" value="XM_044698465.1"/>
</dbReference>
<evidence type="ECO:0000313" key="15">
    <source>
        <dbReference type="EMBL" id="KAG2378251.1"/>
    </source>
</evidence>
<feature type="compositionally biased region" description="Low complexity" evidence="12">
    <location>
        <begin position="32"/>
        <end position="42"/>
    </location>
</feature>
<dbReference type="Proteomes" id="UP000816034">
    <property type="component" value="Unassembled WGS sequence"/>
</dbReference>
<dbReference type="SMART" id="SM00147">
    <property type="entry name" value="RasGEF"/>
    <property type="match status" value="1"/>
</dbReference>
<dbReference type="InterPro" id="IPR050660">
    <property type="entry name" value="NEK_Ser/Thr_kinase"/>
</dbReference>
<dbReference type="PROSITE" id="PS50011">
    <property type="entry name" value="PROTEIN_KINASE_DOM"/>
    <property type="match status" value="1"/>
</dbReference>
<dbReference type="GO" id="GO:0005085">
    <property type="term" value="F:guanyl-nucleotide exchange factor activity"/>
    <property type="evidence" value="ECO:0007669"/>
    <property type="project" value="UniProtKB-KW"/>
</dbReference>
<dbReference type="InterPro" id="IPR017441">
    <property type="entry name" value="Protein_kinase_ATP_BS"/>
</dbReference>
<evidence type="ECO:0000313" key="16">
    <source>
        <dbReference type="Proteomes" id="UP000816034"/>
    </source>
</evidence>
<dbReference type="InterPro" id="IPR036964">
    <property type="entry name" value="RASGEF_cat_dom_sf"/>
</dbReference>
<keyword evidence="6" id="KW-0418">Kinase</keyword>
<gene>
    <name evidence="15" type="ORF">C9374_008394</name>
</gene>
<feature type="binding site" evidence="11">
    <location>
        <position position="93"/>
    </location>
    <ligand>
        <name>ATP</name>
        <dbReference type="ChEBI" id="CHEBI:30616"/>
    </ligand>
</feature>
<feature type="domain" description="Protein kinase" evidence="14">
    <location>
        <begin position="66"/>
        <end position="331"/>
    </location>
</feature>
<dbReference type="EMBL" id="PYSW02000034">
    <property type="protein sequence ID" value="KAG2378251.1"/>
    <property type="molecule type" value="Genomic_DNA"/>
</dbReference>
<evidence type="ECO:0000256" key="10">
    <source>
        <dbReference type="PROSITE-ProRule" id="PRU00168"/>
    </source>
</evidence>
<evidence type="ECO:0000256" key="5">
    <source>
        <dbReference type="ARBA" id="ARBA00022741"/>
    </source>
</evidence>
<dbReference type="GeneID" id="68100848"/>
<dbReference type="InterPro" id="IPR023578">
    <property type="entry name" value="Ras_GEF_dom_sf"/>
</dbReference>
<protein>
    <recommendedName>
        <fullName evidence="2">non-specific serine/threonine protein kinase</fullName>
        <ecNumber evidence="2">2.7.11.1</ecNumber>
    </recommendedName>
</protein>
<evidence type="ECO:0000256" key="9">
    <source>
        <dbReference type="ARBA" id="ARBA00048679"/>
    </source>
</evidence>
<dbReference type="PANTHER" id="PTHR43671:SF98">
    <property type="entry name" value="SERINE_THREONINE-PROTEIN KINASE NEK11"/>
    <property type="match status" value="1"/>
</dbReference>
<organism evidence="15 16">
    <name type="scientific">Naegleria lovaniensis</name>
    <name type="common">Amoeba</name>
    <dbReference type="NCBI Taxonomy" id="51637"/>
    <lineage>
        <taxon>Eukaryota</taxon>
        <taxon>Discoba</taxon>
        <taxon>Heterolobosea</taxon>
        <taxon>Tetramitia</taxon>
        <taxon>Eutetramitia</taxon>
        <taxon>Vahlkampfiidae</taxon>
        <taxon>Naegleria</taxon>
    </lineage>
</organism>
<feature type="region of interest" description="Disordered" evidence="12">
    <location>
        <begin position="350"/>
        <end position="371"/>
    </location>
</feature>
<evidence type="ECO:0000256" key="1">
    <source>
        <dbReference type="ARBA" id="ARBA00010886"/>
    </source>
</evidence>
<dbReference type="AlphaFoldDB" id="A0AA88KHJ6"/>
<dbReference type="PROSITE" id="PS50009">
    <property type="entry name" value="RASGEF_CAT"/>
    <property type="match status" value="1"/>
</dbReference>
<dbReference type="Gene3D" id="1.10.840.10">
    <property type="entry name" value="Ras guanine-nucleotide exchange factors catalytic domain"/>
    <property type="match status" value="1"/>
</dbReference>
<evidence type="ECO:0000256" key="12">
    <source>
        <dbReference type="SAM" id="MobiDB-lite"/>
    </source>
</evidence>
<dbReference type="Gene3D" id="1.10.510.10">
    <property type="entry name" value="Transferase(Phosphotransferase) domain 1"/>
    <property type="match status" value="1"/>
</dbReference>
<proteinExistence type="inferred from homology"/>
<dbReference type="Pfam" id="PF00069">
    <property type="entry name" value="Pkinase"/>
    <property type="match status" value="1"/>
</dbReference>
<dbReference type="Pfam" id="PF00617">
    <property type="entry name" value="RasGEF"/>
    <property type="match status" value="1"/>
</dbReference>
<evidence type="ECO:0000256" key="2">
    <source>
        <dbReference type="ARBA" id="ARBA00012513"/>
    </source>
</evidence>
<feature type="compositionally biased region" description="Low complexity" evidence="12">
    <location>
        <begin position="49"/>
        <end position="63"/>
    </location>
</feature>
<comment type="catalytic activity">
    <reaction evidence="8">
        <text>L-threonyl-[protein] + ATP = O-phospho-L-threonyl-[protein] + ADP + H(+)</text>
        <dbReference type="Rhea" id="RHEA:46608"/>
        <dbReference type="Rhea" id="RHEA-COMP:11060"/>
        <dbReference type="Rhea" id="RHEA-COMP:11605"/>
        <dbReference type="ChEBI" id="CHEBI:15378"/>
        <dbReference type="ChEBI" id="CHEBI:30013"/>
        <dbReference type="ChEBI" id="CHEBI:30616"/>
        <dbReference type="ChEBI" id="CHEBI:61977"/>
        <dbReference type="ChEBI" id="CHEBI:456216"/>
        <dbReference type="EC" id="2.7.11.1"/>
    </reaction>
</comment>
<comment type="catalytic activity">
    <reaction evidence="9">
        <text>L-seryl-[protein] + ATP = O-phospho-L-seryl-[protein] + ADP + H(+)</text>
        <dbReference type="Rhea" id="RHEA:17989"/>
        <dbReference type="Rhea" id="RHEA-COMP:9863"/>
        <dbReference type="Rhea" id="RHEA-COMP:11604"/>
        <dbReference type="ChEBI" id="CHEBI:15378"/>
        <dbReference type="ChEBI" id="CHEBI:29999"/>
        <dbReference type="ChEBI" id="CHEBI:30616"/>
        <dbReference type="ChEBI" id="CHEBI:83421"/>
        <dbReference type="ChEBI" id="CHEBI:456216"/>
        <dbReference type="EC" id="2.7.11.1"/>
    </reaction>
</comment>
<dbReference type="InterPro" id="IPR008271">
    <property type="entry name" value="Ser/Thr_kinase_AS"/>
</dbReference>
<evidence type="ECO:0000256" key="3">
    <source>
        <dbReference type="ARBA" id="ARBA00022527"/>
    </source>
</evidence>
<reference evidence="15 16" key="1">
    <citation type="journal article" date="2018" name="BMC Genomics">
        <title>The genome of Naegleria lovaniensis, the basis for a comparative approach to unravel pathogenicity factors of the human pathogenic amoeba N. fowleri.</title>
        <authorList>
            <person name="Liechti N."/>
            <person name="Schurch N."/>
            <person name="Bruggmann R."/>
            <person name="Wittwer M."/>
        </authorList>
    </citation>
    <scope>NUCLEOTIDE SEQUENCE [LARGE SCALE GENOMIC DNA]</scope>
    <source>
        <strain evidence="15 16">ATCC 30569</strain>
    </source>
</reference>
<keyword evidence="7 11" id="KW-0067">ATP-binding</keyword>
<feature type="region of interest" description="Disordered" evidence="12">
    <location>
        <begin position="32"/>
        <end position="63"/>
    </location>
</feature>
<dbReference type="Gene3D" id="3.30.200.20">
    <property type="entry name" value="Phosphorylase Kinase, domain 1"/>
    <property type="match status" value="1"/>
</dbReference>
<comment type="caution">
    <text evidence="15">The sequence shown here is derived from an EMBL/GenBank/DDBJ whole genome shotgun (WGS) entry which is preliminary data.</text>
</comment>
<evidence type="ECO:0000259" key="13">
    <source>
        <dbReference type="PROSITE" id="PS50009"/>
    </source>
</evidence>
<dbReference type="GO" id="GO:0005524">
    <property type="term" value="F:ATP binding"/>
    <property type="evidence" value="ECO:0007669"/>
    <property type="project" value="UniProtKB-UniRule"/>
</dbReference>
<sequence length="980" mass="113158">MNTPTHDDDNSLSILSEEGAHGTEHVISMNSTTTKHSTMMTSQKVSERSNSSTTASSNPSSSSPFYSILKPLGKGASGNVVLAVMNQKKVAIKQIMCRNERDLNFAMKEAWPLRNLSHENLCSMDDVFVEKILLNGIECFNVNLVMKYFKEGDLSVFLKKRCTKDGKQFLTQEEALSFMRQLACGLNYLHSKNLMHRDLKPQNIFVSKEKLKIGDFGLMKEMQNSFTYTVTGTLKYLAPEILNQQPYTYSADIFSLGCIYFEMCTLLLNNRTLNVEVFRNKNFSEDLLNQLNKQFSHVVSPDMARLITKMLDIDPKKRPTAQLLVTILDELSKGNSWNFSDVSGISQHHQNVLQEDGSSSTTPSTPPPPRSRRVALAISKMALTPLQKLLYGAGVSMLRMEPSVYADYDGVENNLASYGIDMESMTIKNENTNNLSFSVSTRIEEIEELDSSSLDTESKLIRSFTLNQWLLILTSPCIHRLPLFPCMPTKKTKESFIDATLMTYSWYMTPQSLLKKCFELVHDIPDQFFEEFLFKSESGDYDSSALLTIFENDFQLENETFPYWKYCRSIGEYRLFSVIEFITKWLKNRISEWTSNMFEFLQHLSKEAYEKRGYLSMSDSLFSICSQAQSLQLNGSETPFHVDQVMLEACENFRLEQLKKLEEESDDDPTFEKDASPEKRRLLDPVSVFTPQKIIAPQPIISGAMFLSGFTWQAVDTIELARQLTLRDYDYFKAISIEEFELWEKRKTLHEHSNARECHKIMEMKRISDFSTSMFVSSVLSQVYLKHRKKTLSKMLELCVELFSMNNYFGVNYLMSAIHHPSVDRLEFTKKEVDQKKWTQYEKVFKSMKYEYLRLSIHAVRNEIFSIPHMDIHVNDVILLNEQMPDIMAISESSSDDNEKNTSSTCGSSDQHVNWKKMRLKSLIQSPLYLKNNSCRFQKVFQIQQLLRKEKLEQFDYSMEHFMKDSFAREGLNCKKSEVL</sequence>
<dbReference type="PANTHER" id="PTHR43671">
    <property type="entry name" value="SERINE/THREONINE-PROTEIN KINASE NEK"/>
    <property type="match status" value="1"/>
</dbReference>
<evidence type="ECO:0000259" key="14">
    <source>
        <dbReference type="PROSITE" id="PS50011"/>
    </source>
</evidence>
<evidence type="ECO:0000256" key="4">
    <source>
        <dbReference type="ARBA" id="ARBA00022679"/>
    </source>
</evidence>